<name>A0AAD7D0C1_MYCRO</name>
<dbReference type="AlphaFoldDB" id="A0AAD7D0C1"/>
<feature type="region of interest" description="Disordered" evidence="1">
    <location>
        <begin position="90"/>
        <end position="109"/>
    </location>
</feature>
<organism evidence="2 3">
    <name type="scientific">Mycena rosella</name>
    <name type="common">Pink bonnet</name>
    <name type="synonym">Agaricus rosellus</name>
    <dbReference type="NCBI Taxonomy" id="1033263"/>
    <lineage>
        <taxon>Eukaryota</taxon>
        <taxon>Fungi</taxon>
        <taxon>Dikarya</taxon>
        <taxon>Basidiomycota</taxon>
        <taxon>Agaricomycotina</taxon>
        <taxon>Agaricomycetes</taxon>
        <taxon>Agaricomycetidae</taxon>
        <taxon>Agaricales</taxon>
        <taxon>Marasmiineae</taxon>
        <taxon>Mycenaceae</taxon>
        <taxon>Mycena</taxon>
    </lineage>
</organism>
<feature type="compositionally biased region" description="Acidic residues" evidence="1">
    <location>
        <begin position="96"/>
        <end position="108"/>
    </location>
</feature>
<gene>
    <name evidence="2" type="ORF">B0H17DRAFT_1209236</name>
</gene>
<dbReference type="Proteomes" id="UP001221757">
    <property type="component" value="Unassembled WGS sequence"/>
</dbReference>
<accession>A0AAD7D0C1</accession>
<protein>
    <submittedName>
        <fullName evidence="2">Uncharacterized protein</fullName>
    </submittedName>
</protein>
<keyword evidence="3" id="KW-1185">Reference proteome</keyword>
<evidence type="ECO:0000313" key="3">
    <source>
        <dbReference type="Proteomes" id="UP001221757"/>
    </source>
</evidence>
<dbReference type="EMBL" id="JARKIE010000178">
    <property type="protein sequence ID" value="KAJ7670989.1"/>
    <property type="molecule type" value="Genomic_DNA"/>
</dbReference>
<sequence length="519" mass="55399">MAQWTHVLGRTLGSISKAKEMFKPYDPTGIPDIMPFPELVLKAGSSTSGSVKTDAFAAKAFQHMPQPQDLVKEACLPALVAAWKQKQCSKKNDTPVADDSEASTEEQDVGGHGALVHGYTKVGWLLVIQKVISNKQTAENTKRKTKQDDAQQSISEPAVLSKLLGLATYTGRDKFRDDHHNDIQEHSKTLPGIMNAGGKFRKAESLLWVKEDQASWEAVAVADEDVDWEEVEAVPEHIRVRETFEKQHAQLVKDSINGMYAWAEKPLKGKTRNPHQVLIDHVATHEDLAKGPLPVFPLSAEALDNISPKTLAQTVTSFLVESYCASFPFTRYAHIIHFTDTTEAAFGSQELPWAAIANVPDEYYDAAQLPLGFSSTGLAELTCAHWYELANTLVLVAGAGTSGFFRKTRRTCSSGTPIVSFNSFSASFASCIAAAASCITVAFSTTAASATAATSAASCTSSNATATCSAASFNAASSAASCTPSNATATSSNTSSTAVSSAAATAWAARAFAGSCQRR</sequence>
<evidence type="ECO:0000313" key="2">
    <source>
        <dbReference type="EMBL" id="KAJ7670989.1"/>
    </source>
</evidence>
<comment type="caution">
    <text evidence="2">The sequence shown here is derived from an EMBL/GenBank/DDBJ whole genome shotgun (WGS) entry which is preliminary data.</text>
</comment>
<evidence type="ECO:0000256" key="1">
    <source>
        <dbReference type="SAM" id="MobiDB-lite"/>
    </source>
</evidence>
<reference evidence="2" key="1">
    <citation type="submission" date="2023-03" db="EMBL/GenBank/DDBJ databases">
        <title>Massive genome expansion in bonnet fungi (Mycena s.s.) driven by repeated elements and novel gene families across ecological guilds.</title>
        <authorList>
            <consortium name="Lawrence Berkeley National Laboratory"/>
            <person name="Harder C.B."/>
            <person name="Miyauchi S."/>
            <person name="Viragh M."/>
            <person name="Kuo A."/>
            <person name="Thoen E."/>
            <person name="Andreopoulos B."/>
            <person name="Lu D."/>
            <person name="Skrede I."/>
            <person name="Drula E."/>
            <person name="Henrissat B."/>
            <person name="Morin E."/>
            <person name="Kohler A."/>
            <person name="Barry K."/>
            <person name="LaButti K."/>
            <person name="Morin E."/>
            <person name="Salamov A."/>
            <person name="Lipzen A."/>
            <person name="Mereny Z."/>
            <person name="Hegedus B."/>
            <person name="Baldrian P."/>
            <person name="Stursova M."/>
            <person name="Weitz H."/>
            <person name="Taylor A."/>
            <person name="Grigoriev I.V."/>
            <person name="Nagy L.G."/>
            <person name="Martin F."/>
            <person name="Kauserud H."/>
        </authorList>
    </citation>
    <scope>NUCLEOTIDE SEQUENCE</scope>
    <source>
        <strain evidence="2">CBHHK067</strain>
    </source>
</reference>
<proteinExistence type="predicted"/>